<gene>
    <name evidence="1" type="ORF">GRI94_13535</name>
</gene>
<name>A0A845AU61_9SPHN</name>
<evidence type="ECO:0000313" key="2">
    <source>
        <dbReference type="Proteomes" id="UP000446786"/>
    </source>
</evidence>
<dbReference type="AlphaFoldDB" id="A0A845AU61"/>
<evidence type="ECO:0000313" key="1">
    <source>
        <dbReference type="EMBL" id="MXP32847.1"/>
    </source>
</evidence>
<dbReference type="Proteomes" id="UP000446786">
    <property type="component" value="Unassembled WGS sequence"/>
</dbReference>
<proteinExistence type="predicted"/>
<dbReference type="InterPro" id="IPR025245">
    <property type="entry name" value="DUF4197"/>
</dbReference>
<dbReference type="Pfam" id="PF13852">
    <property type="entry name" value="DUF4197"/>
    <property type="match status" value="1"/>
</dbReference>
<organism evidence="1 2">
    <name type="scientific">Parerythrobacter jejuensis</name>
    <dbReference type="NCBI Taxonomy" id="795812"/>
    <lineage>
        <taxon>Bacteria</taxon>
        <taxon>Pseudomonadati</taxon>
        <taxon>Pseudomonadota</taxon>
        <taxon>Alphaproteobacteria</taxon>
        <taxon>Sphingomonadales</taxon>
        <taxon>Erythrobacteraceae</taxon>
        <taxon>Parerythrobacter</taxon>
    </lineage>
</organism>
<comment type="caution">
    <text evidence="1">The sequence shown here is derived from an EMBL/GenBank/DDBJ whole genome shotgun (WGS) entry which is preliminary data.</text>
</comment>
<sequence>MLLPYGSRDVRAAREGCAEMTEILNRRTMLAGVGASSLLLLPGCAGGLGGFSFTDAVRRLLLLSSERAFARLTAPGGYWDDQVAQIGLGNLLGTRGNVLSSILTSQLFKTRLEREFAGFAVEASERAAPIVVDAVRVIGLQSAVELVRGGPSAATDFLRADLGSGLLDAMVPELGRVIRIAEDPLVGQAINALAGVDVGGIANRVGTRVNDAIWAEMGREESAIRANPQSTNDPLLIGVFGLGSRL</sequence>
<keyword evidence="2" id="KW-1185">Reference proteome</keyword>
<dbReference type="EMBL" id="WTYE01000001">
    <property type="protein sequence ID" value="MXP32847.1"/>
    <property type="molecule type" value="Genomic_DNA"/>
</dbReference>
<reference evidence="1 2" key="1">
    <citation type="submission" date="2019-12" db="EMBL/GenBank/DDBJ databases">
        <title>Genomic-based taxomic classification of the family Erythrobacteraceae.</title>
        <authorList>
            <person name="Xu L."/>
        </authorList>
    </citation>
    <scope>NUCLEOTIDE SEQUENCE [LARGE SCALE GENOMIC DNA]</scope>
    <source>
        <strain evidence="1 2">JCM 16677</strain>
    </source>
</reference>
<protein>
    <submittedName>
        <fullName evidence="1">DUF4197 family protein</fullName>
    </submittedName>
</protein>
<accession>A0A845AU61</accession>
<dbReference type="OrthoDB" id="9789685at2"/>